<dbReference type="Gene3D" id="3.40.630.30">
    <property type="match status" value="1"/>
</dbReference>
<keyword evidence="3 8" id="KW-0808">Transferase</keyword>
<proteinExistence type="inferred from homology"/>
<dbReference type="PANTHER" id="PTHR39322:SF1">
    <property type="entry name" value="ISOVALERYL-HOMOSERINE LACTONE SYNTHASE"/>
    <property type="match status" value="1"/>
</dbReference>
<dbReference type="Proteomes" id="UP000240653">
    <property type="component" value="Unassembled WGS sequence"/>
</dbReference>
<dbReference type="GO" id="GO:0009372">
    <property type="term" value="P:quorum sensing"/>
    <property type="evidence" value="ECO:0007669"/>
    <property type="project" value="UniProtKB-UniRule"/>
</dbReference>
<dbReference type="PROSITE" id="PS51187">
    <property type="entry name" value="AUTOINDUCER_SYNTH_2"/>
    <property type="match status" value="1"/>
</dbReference>
<dbReference type="RefSeq" id="WP_106727587.1">
    <property type="nucleotide sequence ID" value="NZ_PXYL01000040.1"/>
</dbReference>
<protein>
    <recommendedName>
        <fullName evidence="1 8">Acyl-homoserine-lactone synthase</fullName>
        <ecNumber evidence="1 8">2.3.1.184</ecNumber>
    </recommendedName>
    <alternativeName>
        <fullName evidence="8">Autoinducer synthesis protein</fullName>
    </alternativeName>
</protein>
<comment type="caution">
    <text evidence="9">The sequence shown here is derived from an EMBL/GenBank/DDBJ whole genome shotgun (WGS) entry which is preliminary data.</text>
</comment>
<dbReference type="InterPro" id="IPR016181">
    <property type="entry name" value="Acyl_CoA_acyltransferase"/>
</dbReference>
<accession>A0A2P7RM82</accession>
<evidence type="ECO:0000256" key="1">
    <source>
        <dbReference type="ARBA" id="ARBA00012340"/>
    </source>
</evidence>
<dbReference type="Pfam" id="PF00765">
    <property type="entry name" value="Autoind_synth"/>
    <property type="match status" value="1"/>
</dbReference>
<dbReference type="NCBIfam" id="NF010408">
    <property type="entry name" value="PRK13834.1"/>
    <property type="match status" value="1"/>
</dbReference>
<evidence type="ECO:0000313" key="9">
    <source>
        <dbReference type="EMBL" id="PSJ51337.1"/>
    </source>
</evidence>
<evidence type="ECO:0000256" key="3">
    <source>
        <dbReference type="ARBA" id="ARBA00022679"/>
    </source>
</evidence>
<evidence type="ECO:0000256" key="8">
    <source>
        <dbReference type="RuleBase" id="RU361135"/>
    </source>
</evidence>
<keyword evidence="10" id="KW-1185">Reference proteome</keyword>
<reference evidence="9 10" key="1">
    <citation type="submission" date="2018-03" db="EMBL/GenBank/DDBJ databases">
        <title>The draft genome of Mesorhizobium soli JCM 19897.</title>
        <authorList>
            <person name="Li L."/>
            <person name="Liu L."/>
            <person name="Liang L."/>
            <person name="Wang T."/>
            <person name="Zhang X."/>
        </authorList>
    </citation>
    <scope>NUCLEOTIDE SEQUENCE [LARGE SCALE GENOMIC DNA]</scope>
    <source>
        <strain evidence="9 10">JCM 19897</strain>
    </source>
</reference>
<keyword evidence="4 8" id="KW-0949">S-adenosyl-L-methionine</keyword>
<dbReference type="EC" id="2.3.1.184" evidence="1 8"/>
<comment type="similarity">
    <text evidence="7 8">Belongs to the autoinducer synthase family.</text>
</comment>
<evidence type="ECO:0000256" key="7">
    <source>
        <dbReference type="PROSITE-ProRule" id="PRU00533"/>
    </source>
</evidence>
<dbReference type="InterPro" id="IPR001690">
    <property type="entry name" value="Autoind_synthase"/>
</dbReference>
<organism evidence="9 10">
    <name type="scientific">Pseudaminobacter soli</name>
    <name type="common">ex Li et al. 2025</name>
    <dbReference type="NCBI Taxonomy" id="1295366"/>
    <lineage>
        <taxon>Bacteria</taxon>
        <taxon>Pseudomonadati</taxon>
        <taxon>Pseudomonadota</taxon>
        <taxon>Alphaproteobacteria</taxon>
        <taxon>Hyphomicrobiales</taxon>
        <taxon>Phyllobacteriaceae</taxon>
        <taxon>Pseudaminobacter</taxon>
    </lineage>
</organism>
<evidence type="ECO:0000256" key="5">
    <source>
        <dbReference type="ARBA" id="ARBA00022929"/>
    </source>
</evidence>
<dbReference type="PROSITE" id="PS00949">
    <property type="entry name" value="AUTOINDUCER_SYNTH_1"/>
    <property type="match status" value="1"/>
</dbReference>
<name>A0A2P7RM82_9HYPH</name>
<dbReference type="PRINTS" id="PR01549">
    <property type="entry name" value="AUTOINDCRSYN"/>
</dbReference>
<dbReference type="AlphaFoldDB" id="A0A2P7RM82"/>
<keyword evidence="2 7" id="KW-0673">Quorum sensing</keyword>
<dbReference type="OrthoDB" id="6169313at2"/>
<evidence type="ECO:0000256" key="6">
    <source>
        <dbReference type="ARBA" id="ARBA00048576"/>
    </source>
</evidence>
<sequence>MRVIAITKPRTASETRIIDEMHRLRARIFQGRLSWNVRCTSGREHDEFDDLAPTYIITISEANSLIGCARLLPATGTTMLGTVFPQLLRNGRLPAHRGMIESSRFCVDTGCEEGRAAGALHVATLTMFTGIVEWSMANGYSEIATATDVRFERILKRAGWPMRRLGQPTMINETRSVAGILQADATSFGRLRPEGYRSTFAGLQPKAA</sequence>
<dbReference type="EMBL" id="PXYL01000040">
    <property type="protein sequence ID" value="PSJ51337.1"/>
    <property type="molecule type" value="Genomic_DNA"/>
</dbReference>
<gene>
    <name evidence="9" type="ORF">C7I85_29680</name>
</gene>
<dbReference type="InterPro" id="IPR018311">
    <property type="entry name" value="Autoind_synth_CS"/>
</dbReference>
<dbReference type="SUPFAM" id="SSF55729">
    <property type="entry name" value="Acyl-CoA N-acyltransferases (Nat)"/>
    <property type="match status" value="1"/>
</dbReference>
<evidence type="ECO:0000256" key="4">
    <source>
        <dbReference type="ARBA" id="ARBA00022691"/>
    </source>
</evidence>
<evidence type="ECO:0000256" key="2">
    <source>
        <dbReference type="ARBA" id="ARBA00022654"/>
    </source>
</evidence>
<dbReference type="GO" id="GO:0007165">
    <property type="term" value="P:signal transduction"/>
    <property type="evidence" value="ECO:0007669"/>
    <property type="project" value="TreeGrafter"/>
</dbReference>
<dbReference type="PANTHER" id="PTHR39322">
    <property type="entry name" value="ACYL-HOMOSERINE-LACTONE SYNTHASE"/>
    <property type="match status" value="1"/>
</dbReference>
<comment type="catalytic activity">
    <reaction evidence="6 8">
        <text>a fatty acyl-[ACP] + S-adenosyl-L-methionine = an N-acyl-L-homoserine lactone + S-methyl-5'-thioadenosine + holo-[ACP] + H(+)</text>
        <dbReference type="Rhea" id="RHEA:10096"/>
        <dbReference type="Rhea" id="RHEA-COMP:9685"/>
        <dbReference type="Rhea" id="RHEA-COMP:14125"/>
        <dbReference type="ChEBI" id="CHEBI:15378"/>
        <dbReference type="ChEBI" id="CHEBI:17509"/>
        <dbReference type="ChEBI" id="CHEBI:55474"/>
        <dbReference type="ChEBI" id="CHEBI:59789"/>
        <dbReference type="ChEBI" id="CHEBI:64479"/>
        <dbReference type="ChEBI" id="CHEBI:138651"/>
        <dbReference type="EC" id="2.3.1.184"/>
    </reaction>
</comment>
<keyword evidence="5 7" id="KW-0071">Autoinducer synthesis</keyword>
<dbReference type="GO" id="GO:0061579">
    <property type="term" value="F:N-acyl homoserine lactone synthase activity"/>
    <property type="evidence" value="ECO:0007669"/>
    <property type="project" value="UniProtKB-UniRule"/>
</dbReference>
<evidence type="ECO:0000313" key="10">
    <source>
        <dbReference type="Proteomes" id="UP000240653"/>
    </source>
</evidence>